<dbReference type="EMBL" id="JALKCH010000007">
    <property type="protein sequence ID" value="MCK0197715.1"/>
    <property type="molecule type" value="Genomic_DNA"/>
</dbReference>
<dbReference type="RefSeq" id="WP_247029608.1">
    <property type="nucleotide sequence ID" value="NZ_JALKCH010000007.1"/>
</dbReference>
<evidence type="ECO:0000313" key="3">
    <source>
        <dbReference type="EMBL" id="MCK0197715.1"/>
    </source>
</evidence>
<dbReference type="PANTHER" id="PTHR33741:SF5">
    <property type="entry name" value="TRANSMEMBRANE PROTEIN DDB_G0269096-RELATED"/>
    <property type="match status" value="1"/>
</dbReference>
<accession>A0ABT0DCM4</accession>
<dbReference type="InterPro" id="IPR058581">
    <property type="entry name" value="TM_HPP"/>
</dbReference>
<gene>
    <name evidence="3" type="ORF">MWN34_12400</name>
</gene>
<evidence type="ECO:0000259" key="2">
    <source>
        <dbReference type="Pfam" id="PF04982"/>
    </source>
</evidence>
<feature type="transmembrane region" description="Helical" evidence="1">
    <location>
        <begin position="64"/>
        <end position="81"/>
    </location>
</feature>
<evidence type="ECO:0000313" key="4">
    <source>
        <dbReference type="Proteomes" id="UP001203284"/>
    </source>
</evidence>
<keyword evidence="1" id="KW-1133">Transmembrane helix</keyword>
<feature type="transmembrane region" description="Helical" evidence="1">
    <location>
        <begin position="86"/>
        <end position="102"/>
    </location>
</feature>
<reference evidence="3 4" key="1">
    <citation type="submission" date="2022-04" db="EMBL/GenBank/DDBJ databases">
        <authorList>
            <person name="Grouzdev D.S."/>
            <person name="Pantiukh K.S."/>
            <person name="Krutkina M.S."/>
        </authorList>
    </citation>
    <scope>NUCLEOTIDE SEQUENCE [LARGE SCALE GENOMIC DNA]</scope>
    <source>
        <strain evidence="3 4">6x-1</strain>
    </source>
</reference>
<keyword evidence="1" id="KW-0812">Transmembrane</keyword>
<proteinExistence type="predicted"/>
<name>A0ABT0DCM4_9HYPH</name>
<dbReference type="Proteomes" id="UP001203284">
    <property type="component" value="Unassembled WGS sequence"/>
</dbReference>
<dbReference type="PANTHER" id="PTHR33741">
    <property type="entry name" value="TRANSMEMBRANE PROTEIN DDB_G0269096-RELATED"/>
    <property type="match status" value="1"/>
</dbReference>
<dbReference type="InterPro" id="IPR007065">
    <property type="entry name" value="HPP"/>
</dbReference>
<feature type="domain" description="HPP transmembrane region" evidence="2">
    <location>
        <begin position="10"/>
        <end position="151"/>
    </location>
</feature>
<dbReference type="Pfam" id="PF04982">
    <property type="entry name" value="TM_HPP"/>
    <property type="match status" value="1"/>
</dbReference>
<feature type="transmembrane region" description="Helical" evidence="1">
    <location>
        <begin position="114"/>
        <end position="140"/>
    </location>
</feature>
<sequence length="153" mass="15694">MQSLTMLPFGAAARAGFGGFLAIFCLAGLTAYLDRLLLIAPFGATCVLVFALPDSPLAQPRNVIGGHLISSAVGLSVLALLGPGPLALALGVGLAIGAMVLTRTLHPPAGADPIVVILAGASWPFLLAPVLVGTVFLVLLSRAYRAVWRRRTA</sequence>
<feature type="transmembrane region" description="Helical" evidence="1">
    <location>
        <begin position="6"/>
        <end position="29"/>
    </location>
</feature>
<evidence type="ECO:0000256" key="1">
    <source>
        <dbReference type="SAM" id="Phobius"/>
    </source>
</evidence>
<comment type="caution">
    <text evidence="3">The sequence shown here is derived from an EMBL/GenBank/DDBJ whole genome shotgun (WGS) entry which is preliminary data.</text>
</comment>
<keyword evidence="1" id="KW-0472">Membrane</keyword>
<organism evidence="3 4">
    <name type="scientific">Ancylobacter crimeensis</name>
    <dbReference type="NCBI Taxonomy" id="2579147"/>
    <lineage>
        <taxon>Bacteria</taxon>
        <taxon>Pseudomonadati</taxon>
        <taxon>Pseudomonadota</taxon>
        <taxon>Alphaproteobacteria</taxon>
        <taxon>Hyphomicrobiales</taxon>
        <taxon>Xanthobacteraceae</taxon>
        <taxon>Ancylobacter</taxon>
    </lineage>
</organism>
<feature type="transmembrane region" description="Helical" evidence="1">
    <location>
        <begin position="36"/>
        <end position="52"/>
    </location>
</feature>
<protein>
    <submittedName>
        <fullName evidence="3">HPP family protein</fullName>
    </submittedName>
</protein>
<keyword evidence="4" id="KW-1185">Reference proteome</keyword>